<dbReference type="InterPro" id="IPR021354">
    <property type="entry name" value="DUF2975"/>
</dbReference>
<dbReference type="STRING" id="1166018.FAES_2580"/>
<evidence type="ECO:0000313" key="3">
    <source>
        <dbReference type="Proteomes" id="UP000011058"/>
    </source>
</evidence>
<evidence type="ECO:0000256" key="1">
    <source>
        <dbReference type="SAM" id="Phobius"/>
    </source>
</evidence>
<feature type="transmembrane region" description="Helical" evidence="1">
    <location>
        <begin position="12"/>
        <end position="37"/>
    </location>
</feature>
<evidence type="ECO:0008006" key="4">
    <source>
        <dbReference type="Google" id="ProtNLM"/>
    </source>
</evidence>
<proteinExistence type="predicted"/>
<organism evidence="2 3">
    <name type="scientific">Fibrella aestuarina BUZ 2</name>
    <dbReference type="NCBI Taxonomy" id="1166018"/>
    <lineage>
        <taxon>Bacteria</taxon>
        <taxon>Pseudomonadati</taxon>
        <taxon>Bacteroidota</taxon>
        <taxon>Cytophagia</taxon>
        <taxon>Cytophagales</taxon>
        <taxon>Spirosomataceae</taxon>
        <taxon>Fibrella</taxon>
    </lineage>
</organism>
<keyword evidence="1" id="KW-1133">Transmembrane helix</keyword>
<dbReference type="KEGG" id="fae:FAES_2580"/>
<feature type="transmembrane region" description="Helical" evidence="1">
    <location>
        <begin position="158"/>
        <end position="178"/>
    </location>
</feature>
<dbReference type="EMBL" id="HE796683">
    <property type="protein sequence ID" value="CCH00589.1"/>
    <property type="molecule type" value="Genomic_DNA"/>
</dbReference>
<gene>
    <name evidence="2" type="ORF">FAES_2580</name>
</gene>
<dbReference type="AlphaFoldDB" id="I0K8Y6"/>
<evidence type="ECO:0000313" key="2">
    <source>
        <dbReference type="EMBL" id="CCH00589.1"/>
    </source>
</evidence>
<reference evidence="2 3" key="1">
    <citation type="journal article" date="2012" name="J. Bacteriol.">
        <title>Genome Sequence of Fibrella aestuarina BUZ 2T, a Filamentous Marine Bacterium.</title>
        <authorList>
            <person name="Filippini M."/>
            <person name="Qi W."/>
            <person name="Blom J."/>
            <person name="Goesmann A."/>
            <person name="Smits T.H."/>
            <person name="Bagheri H.C."/>
        </authorList>
    </citation>
    <scope>NUCLEOTIDE SEQUENCE [LARGE SCALE GENOMIC DNA]</scope>
    <source>
        <strain evidence="3">BUZ 2T</strain>
    </source>
</reference>
<dbReference type="HOGENOM" id="CLU_1150500_0_0_10"/>
<dbReference type="Proteomes" id="UP000011058">
    <property type="component" value="Chromosome"/>
</dbReference>
<dbReference type="Pfam" id="PF11188">
    <property type="entry name" value="DUF2975"/>
    <property type="match status" value="1"/>
</dbReference>
<feature type="transmembrane region" description="Helical" evidence="1">
    <location>
        <begin position="209"/>
        <end position="227"/>
    </location>
</feature>
<feature type="transmembrane region" description="Helical" evidence="1">
    <location>
        <begin position="114"/>
        <end position="137"/>
    </location>
</feature>
<protein>
    <recommendedName>
        <fullName evidence="4">DUF2975 domain-containing protein</fullName>
    </recommendedName>
</protein>
<keyword evidence="1" id="KW-0472">Membrane</keyword>
<name>I0K8Y6_9BACT</name>
<keyword evidence="3" id="KW-1185">Reference proteome</keyword>
<sequence length="241" mass="27053">MKMITLPRLLSWLFTGLFYGQLLLYTLCLGFMAYVLVTGLPETAKLNISAQLNQPVTTHVSDASESRALTNWQSSKLDLKLDVPGSLSRSQPATNTLWLNLSLNGPTDLAKLPSLLWCSGLSMLLTLLFSLTLSYLFMKLFRHIASNQIFDQVQVTRLIRIGQCMLVYTVCVLVAKWLTEKGAIIYLHQYGYRLSQPDNYNLNIGTPPLESLIALMGLCILALAQVFRYGTQLRQESELTI</sequence>
<accession>I0K8Y6</accession>
<keyword evidence="1" id="KW-0812">Transmembrane</keyword>